<comment type="caution">
    <text evidence="6">Lacks conserved residue(s) required for the propagation of feature annotation.</text>
</comment>
<dbReference type="PIRSF" id="PIRSF002419">
    <property type="entry name" value="Tetraspanin"/>
    <property type="match status" value="1"/>
</dbReference>
<dbReference type="InterPro" id="IPR018499">
    <property type="entry name" value="Tetraspanin/Peripherin"/>
</dbReference>
<gene>
    <name evidence="7" type="primary">CD63_0</name>
    <name evidence="7" type="ORF">Bhyg_00643</name>
</gene>
<evidence type="ECO:0000313" key="8">
    <source>
        <dbReference type="Proteomes" id="UP001151699"/>
    </source>
</evidence>
<dbReference type="OrthoDB" id="9836210at2759"/>
<comment type="caution">
    <text evidence="7">The sequence shown here is derived from an EMBL/GenBank/DDBJ whole genome shotgun (WGS) entry which is preliminary data.</text>
</comment>
<name>A0A9Q0N7X0_9DIPT</name>
<dbReference type="SUPFAM" id="SSF48652">
    <property type="entry name" value="Tetraspanin"/>
    <property type="match status" value="1"/>
</dbReference>
<keyword evidence="4 6" id="KW-1133">Transmembrane helix</keyword>
<dbReference type="InterPro" id="IPR000301">
    <property type="entry name" value="Tetraspanin_animals"/>
</dbReference>
<feature type="transmembrane region" description="Helical" evidence="6">
    <location>
        <begin position="30"/>
        <end position="48"/>
    </location>
</feature>
<dbReference type="GO" id="GO:0005886">
    <property type="term" value="C:plasma membrane"/>
    <property type="evidence" value="ECO:0007669"/>
    <property type="project" value="TreeGrafter"/>
</dbReference>
<evidence type="ECO:0000256" key="2">
    <source>
        <dbReference type="ARBA" id="ARBA00006840"/>
    </source>
</evidence>
<feature type="transmembrane region" description="Helical" evidence="6">
    <location>
        <begin position="55"/>
        <end position="74"/>
    </location>
</feature>
<keyword evidence="3 6" id="KW-0812">Transmembrane</keyword>
<evidence type="ECO:0000313" key="7">
    <source>
        <dbReference type="EMBL" id="KAJ6645437.1"/>
    </source>
</evidence>
<evidence type="ECO:0000256" key="1">
    <source>
        <dbReference type="ARBA" id="ARBA00004141"/>
    </source>
</evidence>
<dbReference type="PRINTS" id="PR00259">
    <property type="entry name" value="TMFOUR"/>
</dbReference>
<dbReference type="Pfam" id="PF00335">
    <property type="entry name" value="Tetraspanin"/>
    <property type="match status" value="1"/>
</dbReference>
<organism evidence="7 8">
    <name type="scientific">Pseudolycoriella hygida</name>
    <dbReference type="NCBI Taxonomy" id="35572"/>
    <lineage>
        <taxon>Eukaryota</taxon>
        <taxon>Metazoa</taxon>
        <taxon>Ecdysozoa</taxon>
        <taxon>Arthropoda</taxon>
        <taxon>Hexapoda</taxon>
        <taxon>Insecta</taxon>
        <taxon>Pterygota</taxon>
        <taxon>Neoptera</taxon>
        <taxon>Endopterygota</taxon>
        <taxon>Diptera</taxon>
        <taxon>Nematocera</taxon>
        <taxon>Sciaroidea</taxon>
        <taxon>Sciaridae</taxon>
        <taxon>Pseudolycoriella</taxon>
    </lineage>
</organism>
<reference evidence="7" key="1">
    <citation type="submission" date="2022-07" db="EMBL/GenBank/DDBJ databases">
        <authorList>
            <person name="Trinca V."/>
            <person name="Uliana J.V.C."/>
            <person name="Torres T.T."/>
            <person name="Ward R.J."/>
            <person name="Monesi N."/>
        </authorList>
    </citation>
    <scope>NUCLEOTIDE SEQUENCE</scope>
    <source>
        <strain evidence="7">HSMRA1968</strain>
        <tissue evidence="7">Whole embryos</tissue>
    </source>
</reference>
<accession>A0A9Q0N7X0</accession>
<evidence type="ECO:0000256" key="4">
    <source>
        <dbReference type="ARBA" id="ARBA00022989"/>
    </source>
</evidence>
<dbReference type="EMBL" id="WJQU01000001">
    <property type="protein sequence ID" value="KAJ6645437.1"/>
    <property type="molecule type" value="Genomic_DNA"/>
</dbReference>
<dbReference type="Gene3D" id="1.10.1450.10">
    <property type="entry name" value="Tetraspanin"/>
    <property type="match status" value="1"/>
</dbReference>
<evidence type="ECO:0000256" key="5">
    <source>
        <dbReference type="ARBA" id="ARBA00023136"/>
    </source>
</evidence>
<evidence type="ECO:0000256" key="3">
    <source>
        <dbReference type="ARBA" id="ARBA00022692"/>
    </source>
</evidence>
<sequence>MISTASCPKFIFGAYYNILVAGNDIGALNLMWMGSGFVLLVISFFGLWSVLKESFFLMNLYTINLSLTLILQILTATTSNTLSGKLSQIVAHSIDDLMVHYGKSNELSSVMDSIQIEYKCCGNSRPSDWYLMHDFTMKEPLPPPTTQSPTSLPISCCKDDKCRSYYNVGCLRFIYKDIARVVLVIKLVAMIASVLQIFGVLAAYIFGKTLRDQTFRRESFGADRMS</sequence>
<keyword evidence="8" id="KW-1185">Reference proteome</keyword>
<evidence type="ECO:0000256" key="6">
    <source>
        <dbReference type="RuleBase" id="RU361218"/>
    </source>
</evidence>
<dbReference type="AlphaFoldDB" id="A0A9Q0N7X0"/>
<dbReference type="PANTHER" id="PTHR19282">
    <property type="entry name" value="TETRASPANIN"/>
    <property type="match status" value="1"/>
</dbReference>
<proteinExistence type="inferred from homology"/>
<feature type="transmembrane region" description="Helical" evidence="6">
    <location>
        <begin position="181"/>
        <end position="207"/>
    </location>
</feature>
<keyword evidence="5 6" id="KW-0472">Membrane</keyword>
<protein>
    <recommendedName>
        <fullName evidence="6">Tetraspanin</fullName>
    </recommendedName>
</protein>
<dbReference type="CDD" id="cd03127">
    <property type="entry name" value="tetraspanin_LEL"/>
    <property type="match status" value="1"/>
</dbReference>
<comment type="similarity">
    <text evidence="2 6">Belongs to the tetraspanin (TM4SF) family.</text>
</comment>
<dbReference type="Proteomes" id="UP001151699">
    <property type="component" value="Chromosome A"/>
</dbReference>
<dbReference type="PANTHER" id="PTHR19282:SF544">
    <property type="entry name" value="TETRASPANIN"/>
    <property type="match status" value="1"/>
</dbReference>
<comment type="subcellular location">
    <subcellularLocation>
        <location evidence="1 6">Membrane</location>
        <topology evidence="1 6">Multi-pass membrane protein</topology>
    </subcellularLocation>
</comment>
<dbReference type="InterPro" id="IPR008952">
    <property type="entry name" value="Tetraspanin_EC2_sf"/>
</dbReference>